<dbReference type="AlphaFoldDB" id="A0AAD5SYJ8"/>
<protein>
    <submittedName>
        <fullName evidence="2">Uncharacterized protein</fullName>
    </submittedName>
</protein>
<feature type="region of interest" description="Disordered" evidence="1">
    <location>
        <begin position="1"/>
        <end position="24"/>
    </location>
</feature>
<accession>A0AAD5SYJ8</accession>
<evidence type="ECO:0000313" key="3">
    <source>
        <dbReference type="Proteomes" id="UP001211907"/>
    </source>
</evidence>
<proteinExistence type="predicted"/>
<sequence>MRREGNTFSSSRHRPISTNSSLRYKAPDTTTTNYFILPADMTHQQAIERAHLSQLAKSLVNRMDHPQYIPNNNSWAIQQSRDLAALGFGNGRTCASLNRPETAHLKEVAEDSWRQVRTGREENIYVNYNAAAKALKRHVYNMEAKQGIHSHRREHEEFDIADFHGEERAHMRSWLKSRFFE</sequence>
<gene>
    <name evidence="2" type="ORF">HK100_001619</name>
</gene>
<keyword evidence="3" id="KW-1185">Reference proteome</keyword>
<reference evidence="2" key="1">
    <citation type="submission" date="2020-05" db="EMBL/GenBank/DDBJ databases">
        <title>Phylogenomic resolution of chytrid fungi.</title>
        <authorList>
            <person name="Stajich J.E."/>
            <person name="Amses K."/>
            <person name="Simmons R."/>
            <person name="Seto K."/>
            <person name="Myers J."/>
            <person name="Bonds A."/>
            <person name="Quandt C.A."/>
            <person name="Barry K."/>
            <person name="Liu P."/>
            <person name="Grigoriev I."/>
            <person name="Longcore J.E."/>
            <person name="James T.Y."/>
        </authorList>
    </citation>
    <scope>NUCLEOTIDE SEQUENCE</scope>
    <source>
        <strain evidence="2">JEL0513</strain>
    </source>
</reference>
<comment type="caution">
    <text evidence="2">The sequence shown here is derived from an EMBL/GenBank/DDBJ whole genome shotgun (WGS) entry which is preliminary data.</text>
</comment>
<dbReference type="Proteomes" id="UP001211907">
    <property type="component" value="Unassembled WGS sequence"/>
</dbReference>
<organism evidence="2 3">
    <name type="scientific">Physocladia obscura</name>
    <dbReference type="NCBI Taxonomy" id="109957"/>
    <lineage>
        <taxon>Eukaryota</taxon>
        <taxon>Fungi</taxon>
        <taxon>Fungi incertae sedis</taxon>
        <taxon>Chytridiomycota</taxon>
        <taxon>Chytridiomycota incertae sedis</taxon>
        <taxon>Chytridiomycetes</taxon>
        <taxon>Chytridiales</taxon>
        <taxon>Chytriomycetaceae</taxon>
        <taxon>Physocladia</taxon>
    </lineage>
</organism>
<evidence type="ECO:0000313" key="2">
    <source>
        <dbReference type="EMBL" id="KAJ3114564.1"/>
    </source>
</evidence>
<dbReference type="EMBL" id="JADGJH010001356">
    <property type="protein sequence ID" value="KAJ3114564.1"/>
    <property type="molecule type" value="Genomic_DNA"/>
</dbReference>
<evidence type="ECO:0000256" key="1">
    <source>
        <dbReference type="SAM" id="MobiDB-lite"/>
    </source>
</evidence>
<name>A0AAD5SYJ8_9FUNG</name>